<dbReference type="GO" id="GO:0006950">
    <property type="term" value="P:response to stress"/>
    <property type="evidence" value="ECO:0007669"/>
    <property type="project" value="TreeGrafter"/>
</dbReference>
<dbReference type="InterPro" id="IPR000835">
    <property type="entry name" value="HTH_MarR-typ"/>
</dbReference>
<dbReference type="PRINTS" id="PR00598">
    <property type="entry name" value="HTHMARR"/>
</dbReference>
<dbReference type="InterPro" id="IPR039422">
    <property type="entry name" value="MarR/SlyA-like"/>
</dbReference>
<keyword evidence="3" id="KW-1185">Reference proteome</keyword>
<dbReference type="AlphaFoldDB" id="A0A1I0QTW0"/>
<evidence type="ECO:0000259" key="1">
    <source>
        <dbReference type="PROSITE" id="PS50995"/>
    </source>
</evidence>
<dbReference type="EMBL" id="FOJB01000001">
    <property type="protein sequence ID" value="SEW31078.1"/>
    <property type="molecule type" value="Genomic_DNA"/>
</dbReference>
<proteinExistence type="predicted"/>
<evidence type="ECO:0000313" key="3">
    <source>
        <dbReference type="Proteomes" id="UP000199650"/>
    </source>
</evidence>
<dbReference type="SMART" id="SM00347">
    <property type="entry name" value="HTH_MARR"/>
    <property type="match status" value="1"/>
</dbReference>
<dbReference type="GO" id="GO:0003677">
    <property type="term" value="F:DNA binding"/>
    <property type="evidence" value="ECO:0007669"/>
    <property type="project" value="UniProtKB-KW"/>
</dbReference>
<dbReference type="PANTHER" id="PTHR33164:SF43">
    <property type="entry name" value="HTH-TYPE TRANSCRIPTIONAL REPRESSOR YETL"/>
    <property type="match status" value="1"/>
</dbReference>
<keyword evidence="2" id="KW-0238">DNA-binding</keyword>
<dbReference type="Gene3D" id="1.10.10.10">
    <property type="entry name" value="Winged helix-like DNA-binding domain superfamily/Winged helix DNA-binding domain"/>
    <property type="match status" value="1"/>
</dbReference>
<dbReference type="Pfam" id="PF12802">
    <property type="entry name" value="MarR_2"/>
    <property type="match status" value="1"/>
</dbReference>
<dbReference type="PROSITE" id="PS50995">
    <property type="entry name" value="HTH_MARR_2"/>
    <property type="match status" value="1"/>
</dbReference>
<sequence>MTTFKLDDFLPYQLAVLSSRVSAGFSRHYRKAYGISVSEWRVVAHLSQADSVSVREIHERVDMDKPKVSRAASRLEAAGYVTKTVNPQDRRLVELSLTPKGHEMIEVLTPIAHAYEAHLSALLGENDIDFRQRVGKLIAALGTDLAEEDITYTD</sequence>
<dbReference type="Proteomes" id="UP000199650">
    <property type="component" value="Unassembled WGS sequence"/>
</dbReference>
<dbReference type="RefSeq" id="WP_245744750.1">
    <property type="nucleotide sequence ID" value="NZ_FOJB01000001.1"/>
</dbReference>
<accession>A0A1I0QTW0</accession>
<reference evidence="2 3" key="1">
    <citation type="submission" date="2016-10" db="EMBL/GenBank/DDBJ databases">
        <authorList>
            <person name="de Groot N.N."/>
        </authorList>
    </citation>
    <scope>NUCLEOTIDE SEQUENCE [LARGE SCALE GENOMIC DNA]</scope>
    <source>
        <strain evidence="2 3">DSM 29439</strain>
    </source>
</reference>
<protein>
    <submittedName>
        <fullName evidence="2">DNA-binding transcriptional regulator, MarR family</fullName>
    </submittedName>
</protein>
<dbReference type="SUPFAM" id="SSF46785">
    <property type="entry name" value="Winged helix' DNA-binding domain"/>
    <property type="match status" value="1"/>
</dbReference>
<dbReference type="GO" id="GO:0003700">
    <property type="term" value="F:DNA-binding transcription factor activity"/>
    <property type="evidence" value="ECO:0007669"/>
    <property type="project" value="InterPro"/>
</dbReference>
<gene>
    <name evidence="2" type="ORF">SAMN05444851_2941</name>
</gene>
<dbReference type="InterPro" id="IPR036390">
    <property type="entry name" value="WH_DNA-bd_sf"/>
</dbReference>
<dbReference type="STRING" id="1173584.SAMN05444851_2941"/>
<evidence type="ECO:0000313" key="2">
    <source>
        <dbReference type="EMBL" id="SEW31078.1"/>
    </source>
</evidence>
<dbReference type="InterPro" id="IPR036388">
    <property type="entry name" value="WH-like_DNA-bd_sf"/>
</dbReference>
<name>A0A1I0QTW0_9RHOB</name>
<dbReference type="PANTHER" id="PTHR33164">
    <property type="entry name" value="TRANSCRIPTIONAL REGULATOR, MARR FAMILY"/>
    <property type="match status" value="1"/>
</dbReference>
<feature type="domain" description="HTH marR-type" evidence="1">
    <location>
        <begin position="7"/>
        <end position="139"/>
    </location>
</feature>
<organism evidence="2 3">
    <name type="scientific">Aliiroseovarius sediminilitoris</name>
    <dbReference type="NCBI Taxonomy" id="1173584"/>
    <lineage>
        <taxon>Bacteria</taxon>
        <taxon>Pseudomonadati</taxon>
        <taxon>Pseudomonadota</taxon>
        <taxon>Alphaproteobacteria</taxon>
        <taxon>Rhodobacterales</taxon>
        <taxon>Paracoccaceae</taxon>
        <taxon>Aliiroseovarius</taxon>
    </lineage>
</organism>